<dbReference type="OrthoDB" id="9802424at2"/>
<organism evidence="6 7">
    <name type="scientific">Umboniibacter marinipuniceus</name>
    <dbReference type="NCBI Taxonomy" id="569599"/>
    <lineage>
        <taxon>Bacteria</taxon>
        <taxon>Pseudomonadati</taxon>
        <taxon>Pseudomonadota</taxon>
        <taxon>Gammaproteobacteria</taxon>
        <taxon>Cellvibrionales</taxon>
        <taxon>Cellvibrionaceae</taxon>
        <taxon>Umboniibacter</taxon>
    </lineage>
</organism>
<dbReference type="GO" id="GO:0016787">
    <property type="term" value="F:hydrolase activity"/>
    <property type="evidence" value="ECO:0007669"/>
    <property type="project" value="UniProtKB-UniRule"/>
</dbReference>
<dbReference type="PANTHER" id="PTHR14226">
    <property type="entry name" value="NEUROPATHY TARGET ESTERASE/SWISS CHEESE D.MELANOGASTER"/>
    <property type="match status" value="1"/>
</dbReference>
<feature type="domain" description="PNPLA" evidence="5">
    <location>
        <begin position="30"/>
        <end position="198"/>
    </location>
</feature>
<dbReference type="InterPro" id="IPR037483">
    <property type="entry name" value="YjjU-like"/>
</dbReference>
<evidence type="ECO:0000256" key="2">
    <source>
        <dbReference type="ARBA" id="ARBA00022963"/>
    </source>
</evidence>
<evidence type="ECO:0000313" key="7">
    <source>
        <dbReference type="Proteomes" id="UP000267187"/>
    </source>
</evidence>
<dbReference type="InterPro" id="IPR016035">
    <property type="entry name" value="Acyl_Trfase/lysoPLipase"/>
</dbReference>
<feature type="active site" description="Proton acceptor" evidence="4">
    <location>
        <position position="185"/>
    </location>
</feature>
<dbReference type="InterPro" id="IPR050301">
    <property type="entry name" value="NTE"/>
</dbReference>
<keyword evidence="2 4" id="KW-0442">Lipid degradation</keyword>
<evidence type="ECO:0000313" key="6">
    <source>
        <dbReference type="EMBL" id="RMA80176.1"/>
    </source>
</evidence>
<dbReference type="AlphaFoldDB" id="A0A3M0A6F2"/>
<protein>
    <submittedName>
        <fullName evidence="6">Putative patatin/cPLA2 family phospholipase</fullName>
    </submittedName>
</protein>
<evidence type="ECO:0000256" key="1">
    <source>
        <dbReference type="ARBA" id="ARBA00022801"/>
    </source>
</evidence>
<keyword evidence="3 4" id="KW-0443">Lipid metabolism</keyword>
<name>A0A3M0A6F2_9GAMM</name>
<comment type="caution">
    <text evidence="6">The sequence shown here is derived from an EMBL/GenBank/DDBJ whole genome shotgun (WGS) entry which is preliminary data.</text>
</comment>
<keyword evidence="7" id="KW-1185">Reference proteome</keyword>
<dbReference type="GO" id="GO:0016042">
    <property type="term" value="P:lipid catabolic process"/>
    <property type="evidence" value="ECO:0007669"/>
    <property type="project" value="UniProtKB-UniRule"/>
</dbReference>
<dbReference type="Pfam" id="PF19890">
    <property type="entry name" value="DUF6363"/>
    <property type="match status" value="1"/>
</dbReference>
<reference evidence="6 7" key="1">
    <citation type="submission" date="2018-10" db="EMBL/GenBank/DDBJ databases">
        <title>Genomic Encyclopedia of Type Strains, Phase IV (KMG-IV): sequencing the most valuable type-strain genomes for metagenomic binning, comparative biology and taxonomic classification.</title>
        <authorList>
            <person name="Goeker M."/>
        </authorList>
    </citation>
    <scope>NUCLEOTIDE SEQUENCE [LARGE SCALE GENOMIC DNA]</scope>
    <source>
        <strain evidence="6 7">DSM 25080</strain>
    </source>
</reference>
<feature type="short sequence motif" description="DGA/G" evidence="4">
    <location>
        <begin position="185"/>
        <end position="187"/>
    </location>
</feature>
<dbReference type="RefSeq" id="WP_121876857.1">
    <property type="nucleotide sequence ID" value="NZ_REFJ01000003.1"/>
</dbReference>
<dbReference type="Proteomes" id="UP000267187">
    <property type="component" value="Unassembled WGS sequence"/>
</dbReference>
<dbReference type="Gene3D" id="3.40.1090.10">
    <property type="entry name" value="Cytosolic phospholipase A2 catalytic domain"/>
    <property type="match status" value="2"/>
</dbReference>
<evidence type="ECO:0000259" key="5">
    <source>
        <dbReference type="PROSITE" id="PS51635"/>
    </source>
</evidence>
<keyword evidence="1 4" id="KW-0378">Hydrolase</keyword>
<comment type="caution">
    <text evidence="4">Lacks conserved residue(s) required for the propagation of feature annotation.</text>
</comment>
<sequence>MSNHHHFDLHRVSEIYRTLPARPEVVKPALVLEGGGQRSIFSAGVVDAFMDHQFAPFVQVLGVSGGAHVGTTYAMDRKGMAKRIIEEVSTNDRFYRRLNWFRSAPVMDLDWYFEVTQSHPAYRMDVSELANTDMQLQLMATHADCFSPRRFHHDDHDLALLLKASSAIPYFYDDGVEIHGHHFVDGGLGHPIPVREVVEQGANYVVAIRVAPKEREPDPIFSRGLHQFFKRTNANPRIGAMMDTHQANYQRDEQYIKSPPPGVTTVQIAPHRALESVVLGSTPEALIKDYKLGYETGVLFVNTWGAELVRGLGNPAQQSVA</sequence>
<dbReference type="EMBL" id="REFJ01000003">
    <property type="protein sequence ID" value="RMA80176.1"/>
    <property type="molecule type" value="Genomic_DNA"/>
</dbReference>
<accession>A0A3M0A6F2</accession>
<dbReference type="Pfam" id="PF01734">
    <property type="entry name" value="Patatin"/>
    <property type="match status" value="1"/>
</dbReference>
<dbReference type="SUPFAM" id="SSF52151">
    <property type="entry name" value="FabD/lysophospholipase-like"/>
    <property type="match status" value="1"/>
</dbReference>
<dbReference type="PANTHER" id="PTHR14226:SF25">
    <property type="entry name" value="PHOSPHOESTERASE"/>
    <property type="match status" value="1"/>
</dbReference>
<dbReference type="InterPro" id="IPR045943">
    <property type="entry name" value="DUF6363"/>
</dbReference>
<feature type="short sequence motif" description="GXSXG" evidence="4">
    <location>
        <begin position="62"/>
        <end position="66"/>
    </location>
</feature>
<feature type="active site" description="Nucleophile" evidence="4">
    <location>
        <position position="64"/>
    </location>
</feature>
<dbReference type="InterPro" id="IPR002641">
    <property type="entry name" value="PNPLA_dom"/>
</dbReference>
<evidence type="ECO:0000256" key="3">
    <source>
        <dbReference type="ARBA" id="ARBA00023098"/>
    </source>
</evidence>
<dbReference type="CDD" id="cd07208">
    <property type="entry name" value="Pat_hypo_Ecoli_yjju_like"/>
    <property type="match status" value="1"/>
</dbReference>
<gene>
    <name evidence="6" type="ORF">DFR27_1539</name>
</gene>
<evidence type="ECO:0000256" key="4">
    <source>
        <dbReference type="PROSITE-ProRule" id="PRU01161"/>
    </source>
</evidence>
<proteinExistence type="predicted"/>
<dbReference type="PROSITE" id="PS51635">
    <property type="entry name" value="PNPLA"/>
    <property type="match status" value="1"/>
</dbReference>